<proteinExistence type="predicted"/>
<dbReference type="AlphaFoldDB" id="A0A4S2PNL7"/>
<organism evidence="1 2">
    <name type="scientific">Rodentibacter pneumotropicus</name>
    <dbReference type="NCBI Taxonomy" id="758"/>
    <lineage>
        <taxon>Bacteria</taxon>
        <taxon>Pseudomonadati</taxon>
        <taxon>Pseudomonadota</taxon>
        <taxon>Gammaproteobacteria</taxon>
        <taxon>Pasteurellales</taxon>
        <taxon>Pasteurellaceae</taxon>
        <taxon>Rodentibacter</taxon>
    </lineage>
</organism>
<gene>
    <name evidence="1" type="ORF">D3M78_12100</name>
</gene>
<name>A0A4S2PNL7_9PAST</name>
<sequence>MTQFGPVYKGNQPLSRYTRWNRLISEGKVSQDESHILIAMSANEGNLDAVQSYDSEILTAGASQKTINILGEGELPIQMNKFKVQFPQLFDKYFKCCGWDVHLKSGKYVAYYNNSTGAELKALIRNGYSAETYGKFIPNKAVAIFAEAISTDEYKELQIIDFIDRLRLALNILPKGYNYKIGSYVRSNLGKATVLDHHVNRPNNVSAYFGRALDYFFAKNPGISKNPDIWGALHNKYEREIIDFYGINRSGTDMPTRYMELKKKL</sequence>
<reference evidence="1 2" key="1">
    <citation type="journal article" date="2019" name="Vet. Microbiol.">
        <title>Development of multi locus sequence typing (MLST) of Rodentibacter pneumotropicus.</title>
        <authorList>
            <person name="Adhikary S."/>
            <person name="Bisgaard M."/>
            <person name="Boot R."/>
            <person name="Benga L."/>
            <person name="Nicklas W."/>
            <person name="Christensen H."/>
        </authorList>
    </citation>
    <scope>NUCLEOTIDE SEQUENCE [LARGE SCALE GENOMIC DNA]</scope>
    <source>
        <strain evidence="1 2">Ac84</strain>
    </source>
</reference>
<accession>A0A4S2PNL7</accession>
<evidence type="ECO:0000313" key="1">
    <source>
        <dbReference type="EMBL" id="THA05191.1"/>
    </source>
</evidence>
<dbReference type="Proteomes" id="UP000306758">
    <property type="component" value="Unassembled WGS sequence"/>
</dbReference>
<comment type="caution">
    <text evidence="1">The sequence shown here is derived from an EMBL/GenBank/DDBJ whole genome shotgun (WGS) entry which is preliminary data.</text>
</comment>
<protein>
    <submittedName>
        <fullName evidence="1">Calcium-binding protein</fullName>
    </submittedName>
</protein>
<evidence type="ECO:0000313" key="2">
    <source>
        <dbReference type="Proteomes" id="UP000306758"/>
    </source>
</evidence>
<dbReference type="EMBL" id="QXNI01000108">
    <property type="protein sequence ID" value="THA05191.1"/>
    <property type="molecule type" value="Genomic_DNA"/>
</dbReference>